<organism evidence="3 4">
    <name type="scientific">Eutypa lata (strain UCR-EL1)</name>
    <name type="common">Grapevine dieback disease fungus</name>
    <name type="synonym">Eutypa armeniacae</name>
    <dbReference type="NCBI Taxonomy" id="1287681"/>
    <lineage>
        <taxon>Eukaryota</taxon>
        <taxon>Fungi</taxon>
        <taxon>Dikarya</taxon>
        <taxon>Ascomycota</taxon>
        <taxon>Pezizomycotina</taxon>
        <taxon>Sordariomycetes</taxon>
        <taxon>Xylariomycetidae</taxon>
        <taxon>Xylariales</taxon>
        <taxon>Diatrypaceae</taxon>
        <taxon>Eutypa</taxon>
    </lineage>
</organism>
<feature type="compositionally biased region" description="Polar residues" evidence="1">
    <location>
        <begin position="150"/>
        <end position="164"/>
    </location>
</feature>
<keyword evidence="2" id="KW-1133">Transmembrane helix</keyword>
<dbReference type="EMBL" id="KB705645">
    <property type="protein sequence ID" value="EMR71419.1"/>
    <property type="molecule type" value="Genomic_DNA"/>
</dbReference>
<reference evidence="4" key="1">
    <citation type="journal article" date="2013" name="Genome Announc.">
        <title>Draft genome sequence of the grapevine dieback fungus Eutypa lata UCR-EL1.</title>
        <authorList>
            <person name="Blanco-Ulate B."/>
            <person name="Rolshausen P.E."/>
            <person name="Cantu D."/>
        </authorList>
    </citation>
    <scope>NUCLEOTIDE SEQUENCE [LARGE SCALE GENOMIC DNA]</scope>
    <source>
        <strain evidence="4">UCR-EL1</strain>
    </source>
</reference>
<dbReference type="AlphaFoldDB" id="M7SXT5"/>
<evidence type="ECO:0000256" key="2">
    <source>
        <dbReference type="SAM" id="Phobius"/>
    </source>
</evidence>
<keyword evidence="2" id="KW-0472">Membrane</keyword>
<proteinExistence type="predicted"/>
<feature type="transmembrane region" description="Helical" evidence="2">
    <location>
        <begin position="97"/>
        <end position="118"/>
    </location>
</feature>
<feature type="region of interest" description="Disordered" evidence="1">
    <location>
        <begin position="129"/>
        <end position="231"/>
    </location>
</feature>
<accession>M7SXT5</accession>
<feature type="compositionally biased region" description="Low complexity" evidence="1">
    <location>
        <begin position="138"/>
        <end position="149"/>
    </location>
</feature>
<evidence type="ECO:0000256" key="1">
    <source>
        <dbReference type="SAM" id="MobiDB-lite"/>
    </source>
</evidence>
<feature type="compositionally biased region" description="Polar residues" evidence="1">
    <location>
        <begin position="187"/>
        <end position="196"/>
    </location>
</feature>
<evidence type="ECO:0000313" key="3">
    <source>
        <dbReference type="EMBL" id="EMR71419.1"/>
    </source>
</evidence>
<evidence type="ECO:0000313" key="4">
    <source>
        <dbReference type="Proteomes" id="UP000012174"/>
    </source>
</evidence>
<dbReference type="KEGG" id="ela:UCREL1_1560"/>
<name>M7SXT5_EUTLA</name>
<feature type="compositionally biased region" description="Low complexity" evidence="1">
    <location>
        <begin position="204"/>
        <end position="218"/>
    </location>
</feature>
<keyword evidence="2" id="KW-0812">Transmembrane</keyword>
<dbReference type="HOGENOM" id="CLU_1065710_0_0_1"/>
<sequence>MAPLLTSWMLRGPVSDLLYGKHHQHQQAPAQNNNITTKYVAPILRSTSPSKHMLNLLIGSEEQHKHQYSNKHLLARTGEDTATILDFSHNEKGTGPMVWIIFVLMVFFIVFVLVADVYRKSPRLQRLFGKPNGRGAAHHAAATQQQQHTPFSGTPQSRSGTSEASLLPGKAEPSRPSTLDDAEKGQAWSSSVTPNGNEKGKENAAPVAVRAREPASAPTLPPMVNGDHPMFLPASERTEFSVSYHSLPEASHNGEGPSSFH</sequence>
<protein>
    <submittedName>
        <fullName evidence="3">Uncharacterized protein</fullName>
    </submittedName>
</protein>
<keyword evidence="4" id="KW-1185">Reference proteome</keyword>
<gene>
    <name evidence="3" type="ORF">UCREL1_1560</name>
</gene>
<dbReference type="Proteomes" id="UP000012174">
    <property type="component" value="Unassembled WGS sequence"/>
</dbReference>